<reference evidence="1" key="1">
    <citation type="submission" date="2019-11" db="EMBL/GenBank/DDBJ databases">
        <title>Nori genome reveals adaptations in red seaweeds to the harsh intertidal environment.</title>
        <authorList>
            <person name="Wang D."/>
            <person name="Mao Y."/>
        </authorList>
    </citation>
    <scope>NUCLEOTIDE SEQUENCE</scope>
    <source>
        <tissue evidence="1">Gametophyte</tissue>
    </source>
</reference>
<dbReference type="Proteomes" id="UP000798662">
    <property type="component" value="Chromosome 1"/>
</dbReference>
<accession>A0ACC3BN89</accession>
<evidence type="ECO:0000313" key="2">
    <source>
        <dbReference type="Proteomes" id="UP000798662"/>
    </source>
</evidence>
<comment type="caution">
    <text evidence="1">The sequence shown here is derived from an EMBL/GenBank/DDBJ whole genome shotgun (WGS) entry which is preliminary data.</text>
</comment>
<sequence length="209" mass="22727">MLAVSYPPTSPPLPHLHRCRTEHPVTSRSLVASHPCERVAGRPHEWDDGNLLAAATLVHAGWHRGGGCCRSLCRCFDGRVVLLRVSLTLSATPHPAAASEVDMAFIVRAPRARAYRADFDGLAWRKCRSTSPVYSPVSNHGCIHPRTGGRRDVSLSERPPSPPPPHPFPKGRCLISSLTTTLRAFYIPSDYATPPVGRGTDASRNSLDS</sequence>
<evidence type="ECO:0000313" key="1">
    <source>
        <dbReference type="EMBL" id="KAK1859440.1"/>
    </source>
</evidence>
<name>A0ACC3BN89_PYRYE</name>
<proteinExistence type="predicted"/>
<protein>
    <submittedName>
        <fullName evidence="1">Uncharacterized protein</fullName>
    </submittedName>
</protein>
<organism evidence="1 2">
    <name type="scientific">Pyropia yezoensis</name>
    <name type="common">Susabi-nori</name>
    <name type="synonym">Porphyra yezoensis</name>
    <dbReference type="NCBI Taxonomy" id="2788"/>
    <lineage>
        <taxon>Eukaryota</taxon>
        <taxon>Rhodophyta</taxon>
        <taxon>Bangiophyceae</taxon>
        <taxon>Bangiales</taxon>
        <taxon>Bangiaceae</taxon>
        <taxon>Pyropia</taxon>
    </lineage>
</organism>
<keyword evidence="2" id="KW-1185">Reference proteome</keyword>
<dbReference type="EMBL" id="CM020618">
    <property type="protein sequence ID" value="KAK1859440.1"/>
    <property type="molecule type" value="Genomic_DNA"/>
</dbReference>
<gene>
    <name evidence="1" type="ORF">I4F81_002036</name>
</gene>